<comment type="caution">
    <text evidence="2">The sequence shown here is derived from an EMBL/GenBank/DDBJ whole genome shotgun (WGS) entry which is preliminary data.</text>
</comment>
<accession>A0A2T6G1S4</accession>
<organism evidence="2 3">
    <name type="scientific">Paenibacillus elgii</name>
    <dbReference type="NCBI Taxonomy" id="189691"/>
    <lineage>
        <taxon>Bacteria</taxon>
        <taxon>Bacillati</taxon>
        <taxon>Bacillota</taxon>
        <taxon>Bacilli</taxon>
        <taxon>Bacillales</taxon>
        <taxon>Paenibacillaceae</taxon>
        <taxon>Paenibacillus</taxon>
    </lineage>
</organism>
<dbReference type="RefSeq" id="WP_108532373.1">
    <property type="nucleotide sequence ID" value="NZ_PYHP01000043.1"/>
</dbReference>
<name>A0A2T6G1S4_9BACL</name>
<keyword evidence="1" id="KW-1133">Transmembrane helix</keyword>
<feature type="transmembrane region" description="Helical" evidence="1">
    <location>
        <begin position="75"/>
        <end position="96"/>
    </location>
</feature>
<evidence type="ECO:0000256" key="1">
    <source>
        <dbReference type="SAM" id="Phobius"/>
    </source>
</evidence>
<keyword evidence="1" id="KW-0472">Membrane</keyword>
<evidence type="ECO:0000313" key="3">
    <source>
        <dbReference type="Proteomes" id="UP000244184"/>
    </source>
</evidence>
<proteinExistence type="predicted"/>
<protein>
    <submittedName>
        <fullName evidence="2">Uncharacterized protein</fullName>
    </submittedName>
</protein>
<gene>
    <name evidence="2" type="ORF">C8Z91_16960</name>
</gene>
<reference evidence="2 3" key="1">
    <citation type="submission" date="2018-03" db="EMBL/GenBank/DDBJ databases">
        <title>Genome sequence of Paenibacillus elgii strain AC13 an antimicrobial compound producing bacteria.</title>
        <authorList>
            <person name="Kurokawa A.S."/>
            <person name="Araujo J.F."/>
            <person name="Costa R.A."/>
            <person name="Ortega D.B."/>
            <person name="Pires A.S."/>
            <person name="Pappas G.J.Jr."/>
            <person name="Franco O.L."/>
            <person name="Barreto C."/>
            <person name="Magalhaes B.S."/>
            <person name="Kruger R.H."/>
        </authorList>
    </citation>
    <scope>NUCLEOTIDE SEQUENCE [LARGE SCALE GENOMIC DNA]</scope>
    <source>
        <strain evidence="2 3">AC13</strain>
    </source>
</reference>
<sequence length="125" mass="14095">MDEVMIFTNFRPIYIFFIIIQAISLIMAISQKKQFKPINEVAISSISLICLAVSAFMTYQIGILSDELAIGGDPVSFIMFIVVVIMSVVNLLVIYLNKKIKNFVWHSALVRIFCGKHFVTCADLV</sequence>
<feature type="transmembrane region" description="Helical" evidence="1">
    <location>
        <begin position="12"/>
        <end position="29"/>
    </location>
</feature>
<feature type="transmembrane region" description="Helical" evidence="1">
    <location>
        <begin position="41"/>
        <end position="63"/>
    </location>
</feature>
<keyword evidence="1" id="KW-0812">Transmembrane</keyword>
<dbReference type="AlphaFoldDB" id="A0A2T6G1S4"/>
<dbReference type="EMBL" id="PYHP01000043">
    <property type="protein sequence ID" value="PUA38086.1"/>
    <property type="molecule type" value="Genomic_DNA"/>
</dbReference>
<dbReference type="Proteomes" id="UP000244184">
    <property type="component" value="Unassembled WGS sequence"/>
</dbReference>
<evidence type="ECO:0000313" key="2">
    <source>
        <dbReference type="EMBL" id="PUA38086.1"/>
    </source>
</evidence>